<dbReference type="InterPro" id="IPR001680">
    <property type="entry name" value="WD40_rpt"/>
</dbReference>
<dbReference type="Proteomes" id="UP001152798">
    <property type="component" value="Chromosome 1"/>
</dbReference>
<feature type="compositionally biased region" description="Basic residues" evidence="4">
    <location>
        <begin position="546"/>
        <end position="556"/>
    </location>
</feature>
<dbReference type="Pfam" id="PF02138">
    <property type="entry name" value="Beach"/>
    <property type="match status" value="1"/>
</dbReference>
<dbReference type="GO" id="GO:0005739">
    <property type="term" value="C:mitochondrion"/>
    <property type="evidence" value="ECO:0007669"/>
    <property type="project" value="TreeGrafter"/>
</dbReference>
<reference evidence="6" key="1">
    <citation type="submission" date="2022-01" db="EMBL/GenBank/DDBJ databases">
        <authorList>
            <person name="King R."/>
        </authorList>
    </citation>
    <scope>NUCLEOTIDE SEQUENCE</scope>
</reference>
<evidence type="ECO:0000313" key="6">
    <source>
        <dbReference type="EMBL" id="CAH1389708.1"/>
    </source>
</evidence>
<dbReference type="GO" id="GO:0035973">
    <property type="term" value="P:aggrephagy"/>
    <property type="evidence" value="ECO:0007669"/>
    <property type="project" value="TreeGrafter"/>
</dbReference>
<dbReference type="PANTHER" id="PTHR44662">
    <property type="entry name" value="WD REPEAT-CONTAINING PROTEIN 81"/>
    <property type="match status" value="1"/>
</dbReference>
<dbReference type="SUPFAM" id="SSF81837">
    <property type="entry name" value="BEACH domain"/>
    <property type="match status" value="1"/>
</dbReference>
<dbReference type="InterPro" id="IPR036372">
    <property type="entry name" value="BEACH_dom_sf"/>
</dbReference>
<keyword evidence="3" id="KW-0677">Repeat</keyword>
<keyword evidence="2" id="KW-0853">WD repeat</keyword>
<dbReference type="OrthoDB" id="29306at2759"/>
<dbReference type="InterPro" id="IPR036322">
    <property type="entry name" value="WD40_repeat_dom_sf"/>
</dbReference>
<dbReference type="EMBL" id="OV725077">
    <property type="protein sequence ID" value="CAH1389708.1"/>
    <property type="molecule type" value="Genomic_DNA"/>
</dbReference>
<evidence type="ECO:0000313" key="7">
    <source>
        <dbReference type="Proteomes" id="UP001152798"/>
    </source>
</evidence>
<evidence type="ECO:0000259" key="5">
    <source>
        <dbReference type="SMART" id="SM01026"/>
    </source>
</evidence>
<feature type="domain" description="BEACH" evidence="5">
    <location>
        <begin position="302"/>
        <end position="536"/>
    </location>
</feature>
<dbReference type="InterPro" id="IPR015943">
    <property type="entry name" value="WD40/YVTN_repeat-like_dom_sf"/>
</dbReference>
<sequence length="1725" mass="193545">MEELAVHDELHIPKKYMKLSTREDRIEAIVNKNWLKQLNRSRKIPDFILHDKLSDDEISALFKQGEHFSSEWQKILVSVIKKKESLVIPLPRVRLGGKPSTKLSLSQILQYVSHTNYKNLWKEAFRKYNSVMVRKEEGDDNSVQLMEHSSLLREIISRTYGVPIVKEGHLVHDVAYRPHSNIFKASIVVETNKHFFIIHESHCHYTVLDCVTFSPAVLSGTYSKPLFILYQLLRLMRHLHDLGLVLGSITLADVYITEDLWIQVLPRLEDNVHNSPTTLNSQMNKEKSSDKTEVSADLYRLTEAWVIGALSNYDYLCELNRLAGRRYGDPRSHYVLPWVTDFSSRSGANWRDLAKSKFRLNKGDRQLDLTYELPPTANAAQIRHHVPDVLSEITYYVYLSRVTPKSILCKYVRPQWVPGEYPASIQRLQSWTPDECIPEFFTDPSVFKSIHSDLCDLEVPSWCSSPQDFITSHRAALESQAVSEKLHHWIDLTFGFKLAGPAAVKAKNICLQLVDGHKVLSGSGVVQLFTNPHPQRSRPSLYLRKTPPKIHQPRRKCSGDEEEGQSSGLEEEEQMSSALLFSRFISRSRASLSSPSNTIASDAEKTNISLPKDYNPVEAILTVESLHSFMGRSSMPCLNRDQKVIGEQYVSKHNERCRQVLANTRATEMQSLGCFLVELFLPQRVRVFGNGLKSISHEERLQIARSILSGPESLPKCIAPLVKLLIEDRVTEVTQVGSPPPSAHQLLQPLLAPVHFPRQFSLLYSTLESLRSYSTALADLSAEDDLLLIYKIAEVKVKNLSTKIEELVESEVCLGILMPYVIEMLSSPLTDVLAAWYLFDHIARALGPKRCRHELLEVIVQLYDWEKPRERKLLQKRVKLYHRSFLVTLIVRFGLSTFLDVFVPLIAEAVGGYHDLDENIHTHLSCCDVEEGVEADSCMPLSPLDEDSSVESEKTNQNTTNKELKSEPETAYSEEDYLEEPSKMGPKSAVSLQNLLIDNPEEEKEGDEIMFNYENSWKKKSFANMKPIHMEQEVPDVEYSKTYVGEVCEVSTDSLAWLAPRLGPVLTSIHIGRSLLRLLGLAYTGAAQLISSDYSLTGDSTTTHLLRSLASITGVFGDQVIVCQYLPHITDLVALCKRKLTPSLEGALIGSLSLLSYIIPFFTESTFNDILQDGIIRGVVDPCLRLVGSRSLLFPSGVNGRHGFGLKILSLLISLSSHASPQQRLILLQTLQRFFLVLSKANCDRKTGVEVVCDVKTTEKDEFCNKAASTVIETSIKSEAQQELKEALGPEFAYLSYTPFADFFGENVMEQTLKNHELIKDLCSSYYKETAYNVSKRCEIEPRSIPEESPLTPVGSFGNVIIIGNRIEIQEAQPKSVSPAVDETSSRNTKKSENISRHLHGNWLAYWEHELGRNQKNSGLNIKQIKLQAFAGHTNTVKHIIPLGSENSFMSASRDKTVRLWSLRSQGDGSHVSHAQWTYSEHRKSVLSLAWVERTRLTASSDSVLHLWDPFVGRQVSVIDGTRGVVNTIKACRESSPEVLCATTDPTLRSLDTRVGAYVRELKISQSGGSLVRCMVLSPESKWVAVGQATGQLTVIDMTMGSIISSWKAHEAEVLQLVAVDEHILVSSALDQAVSLWNINDGKLLYNLKGTTEPVHCLELFGNELVWGTTANRIGVHSGIDPSASYSSTKLRTDSLKGVLTSLALLPLTRLLLLGADSGAISLLC</sequence>
<dbReference type="Gene3D" id="1.10.1540.10">
    <property type="entry name" value="BEACH domain"/>
    <property type="match status" value="1"/>
</dbReference>
<dbReference type="InterPro" id="IPR000409">
    <property type="entry name" value="BEACH_dom"/>
</dbReference>
<dbReference type="GO" id="GO:0035014">
    <property type="term" value="F:phosphatidylinositol 3-kinase regulator activity"/>
    <property type="evidence" value="ECO:0007669"/>
    <property type="project" value="TreeGrafter"/>
</dbReference>
<feature type="compositionally biased region" description="Acidic residues" evidence="4">
    <location>
        <begin position="560"/>
        <end position="572"/>
    </location>
</feature>
<evidence type="ECO:0000256" key="2">
    <source>
        <dbReference type="ARBA" id="ARBA00022574"/>
    </source>
</evidence>
<evidence type="ECO:0000256" key="4">
    <source>
        <dbReference type="SAM" id="MobiDB-lite"/>
    </source>
</evidence>
<dbReference type="Pfam" id="PF00400">
    <property type="entry name" value="WD40"/>
    <property type="match status" value="1"/>
</dbReference>
<dbReference type="Gene3D" id="2.130.10.10">
    <property type="entry name" value="YVTN repeat-like/Quinoprotein amine dehydrogenase"/>
    <property type="match status" value="2"/>
</dbReference>
<dbReference type="SMART" id="SM01026">
    <property type="entry name" value="Beach"/>
    <property type="match status" value="1"/>
</dbReference>
<feature type="region of interest" description="Disordered" evidence="4">
    <location>
        <begin position="530"/>
        <end position="572"/>
    </location>
</feature>
<dbReference type="InterPro" id="IPR052651">
    <property type="entry name" value="WDR81"/>
</dbReference>
<dbReference type="SMART" id="SM00320">
    <property type="entry name" value="WD40"/>
    <property type="match status" value="6"/>
</dbReference>
<feature type="region of interest" description="Disordered" evidence="4">
    <location>
        <begin position="938"/>
        <end position="986"/>
    </location>
</feature>
<dbReference type="SUPFAM" id="SSF50978">
    <property type="entry name" value="WD40 repeat-like"/>
    <property type="match status" value="1"/>
</dbReference>
<dbReference type="PROSITE" id="PS00678">
    <property type="entry name" value="WD_REPEATS_1"/>
    <property type="match status" value="1"/>
</dbReference>
<feature type="region of interest" description="Disordered" evidence="4">
    <location>
        <begin position="1373"/>
        <end position="1394"/>
    </location>
</feature>
<dbReference type="CDD" id="cd06071">
    <property type="entry name" value="Beach"/>
    <property type="match status" value="1"/>
</dbReference>
<name>A0A9P0E4I9_NEZVI</name>
<organism evidence="6 7">
    <name type="scientific">Nezara viridula</name>
    <name type="common">Southern green stink bug</name>
    <name type="synonym">Cimex viridulus</name>
    <dbReference type="NCBI Taxonomy" id="85310"/>
    <lineage>
        <taxon>Eukaryota</taxon>
        <taxon>Metazoa</taxon>
        <taxon>Ecdysozoa</taxon>
        <taxon>Arthropoda</taxon>
        <taxon>Hexapoda</taxon>
        <taxon>Insecta</taxon>
        <taxon>Pterygota</taxon>
        <taxon>Neoptera</taxon>
        <taxon>Paraneoptera</taxon>
        <taxon>Hemiptera</taxon>
        <taxon>Heteroptera</taxon>
        <taxon>Panheteroptera</taxon>
        <taxon>Pentatomomorpha</taxon>
        <taxon>Pentatomoidea</taxon>
        <taxon>Pentatomidae</taxon>
        <taxon>Pentatominae</taxon>
        <taxon>Nezara</taxon>
    </lineage>
</organism>
<protein>
    <recommendedName>
        <fullName evidence="5">BEACH domain-containing protein</fullName>
    </recommendedName>
</protein>
<proteinExistence type="predicted"/>
<accession>A0A9P0E4I9</accession>
<dbReference type="InterPro" id="IPR011009">
    <property type="entry name" value="Kinase-like_dom_sf"/>
</dbReference>
<evidence type="ECO:0000256" key="3">
    <source>
        <dbReference type="ARBA" id="ARBA00022737"/>
    </source>
</evidence>
<gene>
    <name evidence="6" type="ORF">NEZAVI_LOCUS1055</name>
</gene>
<evidence type="ECO:0000256" key="1">
    <source>
        <dbReference type="ARBA" id="ARBA00004419"/>
    </source>
</evidence>
<comment type="subcellular location">
    <subcellularLocation>
        <location evidence="1">Cytoplasmic vesicle</location>
        <location evidence="1">Autophagosome</location>
    </subcellularLocation>
</comment>
<dbReference type="PANTHER" id="PTHR44662:SF1">
    <property type="entry name" value="WD REPEAT-CONTAINING PROTEIN 81"/>
    <property type="match status" value="1"/>
</dbReference>
<keyword evidence="7" id="KW-1185">Reference proteome</keyword>
<dbReference type="GO" id="GO:0005776">
    <property type="term" value="C:autophagosome"/>
    <property type="evidence" value="ECO:0007669"/>
    <property type="project" value="UniProtKB-SubCell"/>
</dbReference>
<dbReference type="SUPFAM" id="SSF56112">
    <property type="entry name" value="Protein kinase-like (PK-like)"/>
    <property type="match status" value="1"/>
</dbReference>
<dbReference type="InterPro" id="IPR019775">
    <property type="entry name" value="WD40_repeat_CS"/>
</dbReference>